<feature type="signal peptide" evidence="8">
    <location>
        <begin position="1"/>
        <end position="22"/>
    </location>
</feature>
<dbReference type="InterPro" id="IPR035906">
    <property type="entry name" value="MetI-like_sf"/>
</dbReference>
<evidence type="ECO:0000313" key="11">
    <source>
        <dbReference type="Proteomes" id="UP000217103"/>
    </source>
</evidence>
<dbReference type="InterPro" id="IPR000515">
    <property type="entry name" value="MetI-like"/>
</dbReference>
<keyword evidence="2 7" id="KW-0813">Transport</keyword>
<dbReference type="RefSeq" id="WP_242659581.1">
    <property type="nucleotide sequence ID" value="NZ_FNKK01000002.1"/>
</dbReference>
<evidence type="ECO:0000259" key="9">
    <source>
        <dbReference type="PROSITE" id="PS50928"/>
    </source>
</evidence>
<keyword evidence="4 7" id="KW-0812">Transmembrane</keyword>
<evidence type="ECO:0000256" key="5">
    <source>
        <dbReference type="ARBA" id="ARBA00022989"/>
    </source>
</evidence>
<organism evidence="10 11">
    <name type="scientific">Thermostaphylospora chromogena</name>
    <dbReference type="NCBI Taxonomy" id="35622"/>
    <lineage>
        <taxon>Bacteria</taxon>
        <taxon>Bacillati</taxon>
        <taxon>Actinomycetota</taxon>
        <taxon>Actinomycetes</taxon>
        <taxon>Streptosporangiales</taxon>
        <taxon>Thermomonosporaceae</taxon>
        <taxon>Thermostaphylospora</taxon>
    </lineage>
</organism>
<dbReference type="CDD" id="cd06261">
    <property type="entry name" value="TM_PBP2"/>
    <property type="match status" value="1"/>
</dbReference>
<keyword evidence="8" id="KW-0732">Signal</keyword>
<accession>A0A1H1I7J3</accession>
<sequence>MIRWILRRLGAALLVMWGAATATFLAVQAVPGDVVDALLGPGTVATPELRAQVAADIGVDRPLAEQYLVRMGHLLIGDLGYSYRLGEPVSEVLAGQVAPTIELAVAALLLALTLAVLGAVLTAGRGRIAKAVATTIELVAVSVPAFWLGIVLLSVFSFRLRLFPVAGGSGVEGLVLPAVALAVPIAGVLAQVIRQELATADGRPFVLTARSRGLGETTVLLRHTLRHALLPVTTMSGFILGSLMSGAVLVENIFARPGLGRVLVDAVAARDLPVVTVLVLLSAVVFVAADTVVNVLHPIIDPRLGRGMAS</sequence>
<evidence type="ECO:0000256" key="8">
    <source>
        <dbReference type="SAM" id="SignalP"/>
    </source>
</evidence>
<comment type="similarity">
    <text evidence="7">Belongs to the binding-protein-dependent transport system permease family.</text>
</comment>
<feature type="transmembrane region" description="Helical" evidence="7">
    <location>
        <begin position="274"/>
        <end position="296"/>
    </location>
</feature>
<keyword evidence="6 7" id="KW-0472">Membrane</keyword>
<dbReference type="InterPro" id="IPR045621">
    <property type="entry name" value="BPD_transp_1_N"/>
</dbReference>
<feature type="transmembrane region" description="Helical" evidence="7">
    <location>
        <begin position="228"/>
        <end position="254"/>
    </location>
</feature>
<name>A0A1H1I7J3_9ACTN</name>
<dbReference type="GO" id="GO:0005886">
    <property type="term" value="C:plasma membrane"/>
    <property type="evidence" value="ECO:0007669"/>
    <property type="project" value="UniProtKB-SubCell"/>
</dbReference>
<dbReference type="PANTHER" id="PTHR43163">
    <property type="entry name" value="DIPEPTIDE TRANSPORT SYSTEM PERMEASE PROTEIN DPPB-RELATED"/>
    <property type="match status" value="1"/>
</dbReference>
<dbReference type="SUPFAM" id="SSF161098">
    <property type="entry name" value="MetI-like"/>
    <property type="match status" value="1"/>
</dbReference>
<evidence type="ECO:0000256" key="2">
    <source>
        <dbReference type="ARBA" id="ARBA00022448"/>
    </source>
</evidence>
<keyword evidence="5 7" id="KW-1133">Transmembrane helix</keyword>
<feature type="transmembrane region" description="Helical" evidence="7">
    <location>
        <begin position="136"/>
        <end position="162"/>
    </location>
</feature>
<dbReference type="PROSITE" id="PS50928">
    <property type="entry name" value="ABC_TM1"/>
    <property type="match status" value="1"/>
</dbReference>
<feature type="chain" id="PRO_5039229491" evidence="8">
    <location>
        <begin position="23"/>
        <end position="310"/>
    </location>
</feature>
<dbReference type="EMBL" id="FNKK01000002">
    <property type="protein sequence ID" value="SDR33632.1"/>
    <property type="molecule type" value="Genomic_DNA"/>
</dbReference>
<dbReference type="AlphaFoldDB" id="A0A1H1I7J3"/>
<proteinExistence type="inferred from homology"/>
<protein>
    <submittedName>
        <fullName evidence="10">Peptide/nickel transport system permease protein</fullName>
    </submittedName>
</protein>
<comment type="subcellular location">
    <subcellularLocation>
        <location evidence="1 7">Cell membrane</location>
        <topology evidence="1 7">Multi-pass membrane protein</topology>
    </subcellularLocation>
</comment>
<reference evidence="10 11" key="1">
    <citation type="submission" date="2016-10" db="EMBL/GenBank/DDBJ databases">
        <authorList>
            <person name="de Groot N.N."/>
        </authorList>
    </citation>
    <scope>NUCLEOTIDE SEQUENCE [LARGE SCALE GENOMIC DNA]</scope>
    <source>
        <strain evidence="10 11">DSM 43794</strain>
    </source>
</reference>
<feature type="transmembrane region" description="Helical" evidence="7">
    <location>
        <begin position="103"/>
        <end position="124"/>
    </location>
</feature>
<evidence type="ECO:0000256" key="3">
    <source>
        <dbReference type="ARBA" id="ARBA00022475"/>
    </source>
</evidence>
<dbReference type="Gene3D" id="1.10.3720.10">
    <property type="entry name" value="MetI-like"/>
    <property type="match status" value="1"/>
</dbReference>
<keyword evidence="3" id="KW-1003">Cell membrane</keyword>
<feature type="transmembrane region" description="Helical" evidence="7">
    <location>
        <begin position="174"/>
        <end position="193"/>
    </location>
</feature>
<evidence type="ECO:0000256" key="6">
    <source>
        <dbReference type="ARBA" id="ARBA00023136"/>
    </source>
</evidence>
<dbReference type="GO" id="GO:0071916">
    <property type="term" value="F:dipeptide transmembrane transporter activity"/>
    <property type="evidence" value="ECO:0007669"/>
    <property type="project" value="TreeGrafter"/>
</dbReference>
<dbReference type="PANTHER" id="PTHR43163:SF6">
    <property type="entry name" value="DIPEPTIDE TRANSPORT SYSTEM PERMEASE PROTEIN DPPB-RELATED"/>
    <property type="match status" value="1"/>
</dbReference>
<gene>
    <name evidence="10" type="ORF">SAMN04489764_5308</name>
</gene>
<feature type="domain" description="ABC transmembrane type-1" evidence="9">
    <location>
        <begin position="97"/>
        <end position="293"/>
    </location>
</feature>
<dbReference type="Pfam" id="PF00528">
    <property type="entry name" value="BPD_transp_1"/>
    <property type="match status" value="1"/>
</dbReference>
<dbReference type="Pfam" id="PF19300">
    <property type="entry name" value="BPD_transp_1_N"/>
    <property type="match status" value="1"/>
</dbReference>
<evidence type="ECO:0000256" key="1">
    <source>
        <dbReference type="ARBA" id="ARBA00004651"/>
    </source>
</evidence>
<dbReference type="Proteomes" id="UP000217103">
    <property type="component" value="Unassembled WGS sequence"/>
</dbReference>
<evidence type="ECO:0000313" key="10">
    <source>
        <dbReference type="EMBL" id="SDR33632.1"/>
    </source>
</evidence>
<evidence type="ECO:0000256" key="7">
    <source>
        <dbReference type="RuleBase" id="RU363032"/>
    </source>
</evidence>
<evidence type="ECO:0000256" key="4">
    <source>
        <dbReference type="ARBA" id="ARBA00022692"/>
    </source>
</evidence>
<dbReference type="STRING" id="35622.SAMN04489764_5308"/>
<keyword evidence="11" id="KW-1185">Reference proteome</keyword>